<proteinExistence type="predicted"/>
<feature type="chain" id="PRO_5007634688" description="DUF4082 domain-containing protein" evidence="1">
    <location>
        <begin position="20"/>
        <end position="204"/>
    </location>
</feature>
<dbReference type="HOGENOM" id="CLU_1341366_0_0_6"/>
<gene>
    <name evidence="4" type="ORF">KT71_04495</name>
    <name evidence="3" type="ORF">KT71_07319</name>
</gene>
<dbReference type="OrthoDB" id="6399549at2"/>
<evidence type="ECO:0000259" key="2">
    <source>
        <dbReference type="Pfam" id="PF13313"/>
    </source>
</evidence>
<dbReference type="EMBL" id="AAOA02000002">
    <property type="protein sequence ID" value="EAQ97170.1"/>
    <property type="molecule type" value="Genomic_DNA"/>
</dbReference>
<reference evidence="4 5" key="1">
    <citation type="journal article" date="2007" name="Proc. Natl. Acad. Sci. U.S.A.">
        <title>Characterization of a marine gammaproteobacterium capable of aerobic anoxygenic photosynthesis.</title>
        <authorList>
            <person name="Fuchs B.M."/>
            <person name="Spring S."/>
            <person name="Teeling H."/>
            <person name="Quast C."/>
            <person name="Wulf J."/>
            <person name="Schattenhofer M."/>
            <person name="Yan S."/>
            <person name="Ferriera S."/>
            <person name="Johnson J."/>
            <person name="Glockner F.O."/>
            <person name="Amann R."/>
        </authorList>
    </citation>
    <scope>NUCLEOTIDE SEQUENCE [LARGE SCALE GENOMIC DNA]</scope>
    <source>
        <strain evidence="4">KT71</strain>
    </source>
</reference>
<dbReference type="InterPro" id="IPR025141">
    <property type="entry name" value="DUF4082"/>
</dbReference>
<evidence type="ECO:0000313" key="4">
    <source>
        <dbReference type="EMBL" id="EAQ97538.1"/>
    </source>
</evidence>
<keyword evidence="1" id="KW-0732">Signal</keyword>
<keyword evidence="5" id="KW-1185">Reference proteome</keyword>
<dbReference type="RefSeq" id="WP_008293314.1">
    <property type="nucleotide sequence ID" value="NZ_CM002299.1"/>
</dbReference>
<dbReference type="EMBL" id="AAOA02000004">
    <property type="protein sequence ID" value="EAQ97538.1"/>
    <property type="molecule type" value="Genomic_DNA"/>
</dbReference>
<evidence type="ECO:0000313" key="5">
    <source>
        <dbReference type="Proteomes" id="UP000019205"/>
    </source>
</evidence>
<dbReference type="AlphaFoldDB" id="A4A8Z6"/>
<name>A4A8Z6_9GAMM</name>
<feature type="signal peptide" evidence="1">
    <location>
        <begin position="1"/>
        <end position="19"/>
    </location>
</feature>
<organism evidence="4 5">
    <name type="scientific">Congregibacter litoralis KT71</name>
    <dbReference type="NCBI Taxonomy" id="314285"/>
    <lineage>
        <taxon>Bacteria</taxon>
        <taxon>Pseudomonadati</taxon>
        <taxon>Pseudomonadota</taxon>
        <taxon>Gammaproteobacteria</taxon>
        <taxon>Cellvibrionales</taxon>
        <taxon>Halieaceae</taxon>
        <taxon>Congregibacter</taxon>
    </lineage>
</organism>
<evidence type="ECO:0000313" key="3">
    <source>
        <dbReference type="EMBL" id="EAQ97170.1"/>
    </source>
</evidence>
<comment type="caution">
    <text evidence="4">The sequence shown here is derived from an EMBL/GenBank/DDBJ whole genome shotgun (WGS) entry which is preliminary data.</text>
</comment>
<protein>
    <recommendedName>
        <fullName evidence="2">DUF4082 domain-containing protein</fullName>
    </recommendedName>
</protein>
<dbReference type="Pfam" id="PF13313">
    <property type="entry name" value="DUF4082"/>
    <property type="match status" value="1"/>
</dbReference>
<reference evidence="4" key="3">
    <citation type="submission" date="2013-10" db="EMBL/GenBank/DDBJ databases">
        <title>Genome sequence of Congregibacter litoralis.</title>
        <authorList>
            <person name="Spring S."/>
            <person name="Fiebig A."/>
            <person name="Goeker M."/>
        </authorList>
    </citation>
    <scope>NUCLEOTIDE SEQUENCE</scope>
    <source>
        <strain evidence="4">KT71</strain>
    </source>
</reference>
<accession>A4A8Z6</accession>
<dbReference type="eggNOG" id="ENOG5033FUB">
    <property type="taxonomic scope" value="Bacteria"/>
</dbReference>
<feature type="domain" description="DUF4082" evidence="2">
    <location>
        <begin position="32"/>
        <end position="169"/>
    </location>
</feature>
<evidence type="ECO:0000256" key="1">
    <source>
        <dbReference type="SAM" id="SignalP"/>
    </source>
</evidence>
<dbReference type="Proteomes" id="UP000019205">
    <property type="component" value="Chromosome"/>
</dbReference>
<reference evidence="4 5" key="2">
    <citation type="journal article" date="2009" name="PLoS ONE">
        <title>The photosynthetic apparatus and its regulation in the aerobic gammaproteobacterium Congregibacter litoralis gen. nov., sp. nov.</title>
        <authorList>
            <person name="Spring S."/>
            <person name="Lunsdorf H."/>
            <person name="Fuchs B.M."/>
            <person name="Tindall B.J."/>
        </authorList>
    </citation>
    <scope>NUCLEOTIDE SEQUENCE [LARGE SCALE GENOMIC DNA]</scope>
    <source>
        <strain evidence="4">KT71</strain>
    </source>
</reference>
<sequence length="204" mass="20796">MMRYLAGLLFGLTSTIVAAGPIIDLTTPGAEFGSSSYTLGFEFAVSSAISVTSLGVYDSGADGLEESAQVGLWSNAGDLLTSTLVPAGTAGELDGLFRFESISPYLLSAGQTYVVGAYLGGAGIASSCDTGQGGACAIDPQVSVFNDRYSPFDSTFGFPTQTDNTGGVWLGANFRFEEASSVPGPGSLALVGLGLLVMGLRREA</sequence>